<dbReference type="AlphaFoldDB" id="A0A1R4G4Q9"/>
<accession>A0A1R4G4Q9</accession>
<reference evidence="1 2" key="1">
    <citation type="submission" date="2017-02" db="EMBL/GenBank/DDBJ databases">
        <authorList>
            <person name="Peterson S.W."/>
        </authorList>
    </citation>
    <scope>NUCLEOTIDE SEQUENCE [LARGE SCALE GENOMIC DNA]</scope>
    <source>
        <strain evidence="1 2">LMG 22410</strain>
    </source>
</reference>
<evidence type="ECO:0000313" key="2">
    <source>
        <dbReference type="Proteomes" id="UP000195787"/>
    </source>
</evidence>
<dbReference type="EMBL" id="FUHU01000038">
    <property type="protein sequence ID" value="SJM63240.1"/>
    <property type="molecule type" value="Genomic_DNA"/>
</dbReference>
<gene>
    <name evidence="1" type="ORF">CZ674_08785</name>
</gene>
<organism evidence="1 2">
    <name type="scientific">Agrococcus casei LMG 22410</name>
    <dbReference type="NCBI Taxonomy" id="1255656"/>
    <lineage>
        <taxon>Bacteria</taxon>
        <taxon>Bacillati</taxon>
        <taxon>Actinomycetota</taxon>
        <taxon>Actinomycetes</taxon>
        <taxon>Micrococcales</taxon>
        <taxon>Microbacteriaceae</taxon>
        <taxon>Agrococcus</taxon>
    </lineage>
</organism>
<keyword evidence="2" id="KW-1185">Reference proteome</keyword>
<sequence length="105" mass="11667">MIKHTSANDPARTVIAVRVENARVFDLRDADSPDHAGSSLDDAASDWQEQLRENTRPRSWAVRDAIEQTGAHGLIDPSRKSPGLWHLVLFRWNTPGAPTVTVVDE</sequence>
<protein>
    <submittedName>
        <fullName evidence="1">Uncharacterized protein</fullName>
    </submittedName>
</protein>
<proteinExistence type="predicted"/>
<dbReference type="Proteomes" id="UP000195787">
    <property type="component" value="Unassembled WGS sequence"/>
</dbReference>
<name>A0A1R4G4Q9_9MICO</name>
<evidence type="ECO:0000313" key="1">
    <source>
        <dbReference type="EMBL" id="SJM63240.1"/>
    </source>
</evidence>